<dbReference type="PROSITE" id="PS50110">
    <property type="entry name" value="RESPONSE_REGULATORY"/>
    <property type="match status" value="1"/>
</dbReference>
<dbReference type="Proteomes" id="UP000722989">
    <property type="component" value="Unassembled WGS sequence"/>
</dbReference>
<protein>
    <recommendedName>
        <fullName evidence="2">Response regulatory domain-containing protein</fullName>
    </recommendedName>
</protein>
<evidence type="ECO:0000313" key="3">
    <source>
        <dbReference type="EMBL" id="NJC69695.1"/>
    </source>
</evidence>
<feature type="modified residue" description="4-aspartylphosphate" evidence="1">
    <location>
        <position position="61"/>
    </location>
</feature>
<dbReference type="SUPFAM" id="SSF52172">
    <property type="entry name" value="CheY-like"/>
    <property type="match status" value="1"/>
</dbReference>
<evidence type="ECO:0000313" key="4">
    <source>
        <dbReference type="Proteomes" id="UP000722989"/>
    </source>
</evidence>
<organism evidence="3 4">
    <name type="scientific">Planosporangium thailandense</name>
    <dbReference type="NCBI Taxonomy" id="765197"/>
    <lineage>
        <taxon>Bacteria</taxon>
        <taxon>Bacillati</taxon>
        <taxon>Actinomycetota</taxon>
        <taxon>Actinomycetes</taxon>
        <taxon>Micromonosporales</taxon>
        <taxon>Micromonosporaceae</taxon>
        <taxon>Planosporangium</taxon>
    </lineage>
</organism>
<evidence type="ECO:0000259" key="2">
    <source>
        <dbReference type="PROSITE" id="PS50110"/>
    </source>
</evidence>
<proteinExistence type="predicted"/>
<dbReference type="EMBL" id="JAATVY010000004">
    <property type="protein sequence ID" value="NJC69695.1"/>
    <property type="molecule type" value="Genomic_DNA"/>
</dbReference>
<gene>
    <name evidence="3" type="ORF">HC031_08175</name>
</gene>
<reference evidence="3 4" key="1">
    <citation type="submission" date="2020-03" db="EMBL/GenBank/DDBJ databases">
        <title>WGS of the type strain of Planosporangium spp.</title>
        <authorList>
            <person name="Thawai C."/>
        </authorList>
    </citation>
    <scope>NUCLEOTIDE SEQUENCE [LARGE SCALE GENOMIC DNA]</scope>
    <source>
        <strain evidence="3 4">TBRC 5610</strain>
    </source>
</reference>
<dbReference type="InterPro" id="IPR011006">
    <property type="entry name" value="CheY-like_superfamily"/>
</dbReference>
<evidence type="ECO:0000256" key="1">
    <source>
        <dbReference type="PROSITE-ProRule" id="PRU00169"/>
    </source>
</evidence>
<name>A0ABX0XWT4_9ACTN</name>
<accession>A0ABX0XWT4</accession>
<feature type="domain" description="Response regulatory" evidence="2">
    <location>
        <begin position="7"/>
        <end position="125"/>
    </location>
</feature>
<dbReference type="InterPro" id="IPR001789">
    <property type="entry name" value="Sig_transdc_resp-reg_receiver"/>
</dbReference>
<comment type="caution">
    <text evidence="3">The sequence shown here is derived from an EMBL/GenBank/DDBJ whole genome shotgun (WGS) entry which is preliminary data.</text>
</comment>
<dbReference type="Gene3D" id="3.40.50.2300">
    <property type="match status" value="1"/>
</dbReference>
<sequence>MTEGKYTVLLYSDDPQVRDRMRLAIGTRPAKDLAVDFVESSTYDETIRLIDAHDVDLVVLDGEAAPAGGLGIARQLKDELSDAPPTCVVIARAADRWLAAYARVDATLVHPLDPVLTGRTVANLLRGRAALAS</sequence>
<keyword evidence="1" id="KW-0597">Phosphoprotein</keyword>
<dbReference type="RefSeq" id="WP_167924603.1">
    <property type="nucleotide sequence ID" value="NZ_JAATVY010000004.1"/>
</dbReference>
<keyword evidence="4" id="KW-1185">Reference proteome</keyword>